<dbReference type="Pfam" id="PF13788">
    <property type="entry name" value="DUF4180"/>
    <property type="match status" value="1"/>
</dbReference>
<organism evidence="2 3">
    <name type="scientific">Desulfosporosinus youngiae DSM 17734</name>
    <dbReference type="NCBI Taxonomy" id="768710"/>
    <lineage>
        <taxon>Bacteria</taxon>
        <taxon>Bacillati</taxon>
        <taxon>Bacillota</taxon>
        <taxon>Clostridia</taxon>
        <taxon>Eubacteriales</taxon>
        <taxon>Desulfitobacteriaceae</taxon>
        <taxon>Desulfosporosinus</taxon>
    </lineage>
</organism>
<dbReference type="STRING" id="768710.DesyoDRAFT_2194"/>
<dbReference type="InterPro" id="IPR025438">
    <property type="entry name" value="DUF4180"/>
</dbReference>
<dbReference type="AlphaFoldDB" id="H5Y3N5"/>
<evidence type="ECO:0000313" key="3">
    <source>
        <dbReference type="Proteomes" id="UP000005104"/>
    </source>
</evidence>
<dbReference type="OrthoDB" id="8595425at2"/>
<accession>H5Y3N5</accession>
<protein>
    <recommendedName>
        <fullName evidence="1">DUF4180 domain-containing protein</fullName>
    </recommendedName>
</protein>
<dbReference type="Proteomes" id="UP000005104">
    <property type="component" value="Chromosome"/>
</dbReference>
<dbReference type="eggNOG" id="ENOG5032Z57">
    <property type="taxonomic scope" value="Bacteria"/>
</dbReference>
<evidence type="ECO:0000259" key="1">
    <source>
        <dbReference type="Pfam" id="PF13788"/>
    </source>
</evidence>
<evidence type="ECO:0000313" key="2">
    <source>
        <dbReference type="EMBL" id="EHQ89279.1"/>
    </source>
</evidence>
<dbReference type="HOGENOM" id="CLU_151995_1_0_9"/>
<keyword evidence="3" id="KW-1185">Reference proteome</keyword>
<name>H5Y3N5_9FIRM</name>
<feature type="domain" description="DUF4180" evidence="1">
    <location>
        <begin position="9"/>
        <end position="118"/>
    </location>
</feature>
<gene>
    <name evidence="2" type="ORF">DesyoDRAFT_2194</name>
</gene>
<proteinExistence type="predicted"/>
<dbReference type="EMBL" id="CM001441">
    <property type="protein sequence ID" value="EHQ89279.1"/>
    <property type="molecule type" value="Genomic_DNA"/>
</dbReference>
<dbReference type="RefSeq" id="WP_007782826.1">
    <property type="nucleotide sequence ID" value="NZ_CM001441.1"/>
</dbReference>
<sequence>MRVITKEKNNNIIALVQSDELLIMDIQSALDFIATVNYESGCNRIVINKEAITEDFFKLSTGLAGEILQKFVNYRVKLAIVGDFSGYTSKPLKDFIYECNHGNHVFFVVSEDEAIEKLAAAKG</sequence>
<reference evidence="2 3" key="1">
    <citation type="submission" date="2011-11" db="EMBL/GenBank/DDBJ databases">
        <title>The Noncontiguous Finished genome of Desulfosporosinus youngiae DSM 17734.</title>
        <authorList>
            <consortium name="US DOE Joint Genome Institute (JGI-PGF)"/>
            <person name="Lucas S."/>
            <person name="Han J."/>
            <person name="Lapidus A."/>
            <person name="Cheng J.-F."/>
            <person name="Goodwin L."/>
            <person name="Pitluck S."/>
            <person name="Peters L."/>
            <person name="Ovchinnikova G."/>
            <person name="Lu M."/>
            <person name="Land M.L."/>
            <person name="Hauser L."/>
            <person name="Pester M."/>
            <person name="Spring S."/>
            <person name="Ollivier B."/>
            <person name="Rattei T."/>
            <person name="Klenk H.-P."/>
            <person name="Wagner M."/>
            <person name="Loy A."/>
            <person name="Woyke T.J."/>
        </authorList>
    </citation>
    <scope>NUCLEOTIDE SEQUENCE [LARGE SCALE GENOMIC DNA]</scope>
    <source>
        <strain evidence="2 3">DSM 17734</strain>
    </source>
</reference>